<name>A0AA39LLE8_9BILA</name>
<sequence>MSGHFVANEWATLRKYYKQNIRGKSRGGDRSESGIVKSKWKFYKDLMFLEESATAEPSLLLTDIISIGTKQFFFAGIS</sequence>
<accession>A0AA39LLE8</accession>
<evidence type="ECO:0000313" key="2">
    <source>
        <dbReference type="EMBL" id="KAK0402046.1"/>
    </source>
</evidence>
<feature type="domain" description="MADF" evidence="1">
    <location>
        <begin position="4"/>
        <end position="49"/>
    </location>
</feature>
<comment type="caution">
    <text evidence="2">The sequence shown here is derived from an EMBL/GenBank/DDBJ whole genome shotgun (WGS) entry which is preliminary data.</text>
</comment>
<protein>
    <recommendedName>
        <fullName evidence="1">MADF domain-containing protein</fullName>
    </recommendedName>
</protein>
<dbReference type="Pfam" id="PF10545">
    <property type="entry name" value="MADF_DNA_bdg"/>
    <property type="match status" value="1"/>
</dbReference>
<dbReference type="EMBL" id="JAUCMV010000004">
    <property type="protein sequence ID" value="KAK0402046.1"/>
    <property type="molecule type" value="Genomic_DNA"/>
</dbReference>
<dbReference type="InterPro" id="IPR006578">
    <property type="entry name" value="MADF-dom"/>
</dbReference>
<dbReference type="AlphaFoldDB" id="A0AA39LLE8"/>
<gene>
    <name evidence="2" type="ORF">QR680_016115</name>
</gene>
<reference evidence="2" key="1">
    <citation type="submission" date="2023-06" db="EMBL/GenBank/DDBJ databases">
        <title>Genomic analysis of the entomopathogenic nematode Steinernema hermaphroditum.</title>
        <authorList>
            <person name="Schwarz E.M."/>
            <person name="Heppert J.K."/>
            <person name="Baniya A."/>
            <person name="Schwartz H.T."/>
            <person name="Tan C.-H."/>
            <person name="Antoshechkin I."/>
            <person name="Sternberg P.W."/>
            <person name="Goodrich-Blair H."/>
            <person name="Dillman A.R."/>
        </authorList>
    </citation>
    <scope>NUCLEOTIDE SEQUENCE</scope>
    <source>
        <strain evidence="2">PS9179</strain>
        <tissue evidence="2">Whole animal</tissue>
    </source>
</reference>
<dbReference type="Proteomes" id="UP001175271">
    <property type="component" value="Unassembled WGS sequence"/>
</dbReference>
<keyword evidence="3" id="KW-1185">Reference proteome</keyword>
<organism evidence="2 3">
    <name type="scientific">Steinernema hermaphroditum</name>
    <dbReference type="NCBI Taxonomy" id="289476"/>
    <lineage>
        <taxon>Eukaryota</taxon>
        <taxon>Metazoa</taxon>
        <taxon>Ecdysozoa</taxon>
        <taxon>Nematoda</taxon>
        <taxon>Chromadorea</taxon>
        <taxon>Rhabditida</taxon>
        <taxon>Tylenchina</taxon>
        <taxon>Panagrolaimomorpha</taxon>
        <taxon>Strongyloidoidea</taxon>
        <taxon>Steinernematidae</taxon>
        <taxon>Steinernema</taxon>
    </lineage>
</organism>
<evidence type="ECO:0000259" key="1">
    <source>
        <dbReference type="Pfam" id="PF10545"/>
    </source>
</evidence>
<proteinExistence type="predicted"/>
<evidence type="ECO:0000313" key="3">
    <source>
        <dbReference type="Proteomes" id="UP001175271"/>
    </source>
</evidence>